<name>A0ABN7ULA0_GIGMA</name>
<dbReference type="EMBL" id="CAJVQB010003722">
    <property type="protein sequence ID" value="CAG8615935.1"/>
    <property type="molecule type" value="Genomic_DNA"/>
</dbReference>
<evidence type="ECO:0000313" key="2">
    <source>
        <dbReference type="Proteomes" id="UP000789901"/>
    </source>
</evidence>
<organism evidence="1 2">
    <name type="scientific">Gigaspora margarita</name>
    <dbReference type="NCBI Taxonomy" id="4874"/>
    <lineage>
        <taxon>Eukaryota</taxon>
        <taxon>Fungi</taxon>
        <taxon>Fungi incertae sedis</taxon>
        <taxon>Mucoromycota</taxon>
        <taxon>Glomeromycotina</taxon>
        <taxon>Glomeromycetes</taxon>
        <taxon>Diversisporales</taxon>
        <taxon>Gigasporaceae</taxon>
        <taxon>Gigaspora</taxon>
    </lineage>
</organism>
<accession>A0ABN7ULA0</accession>
<protein>
    <submittedName>
        <fullName evidence="1">9756_t:CDS:1</fullName>
    </submittedName>
</protein>
<evidence type="ECO:0000313" key="1">
    <source>
        <dbReference type="EMBL" id="CAG8615935.1"/>
    </source>
</evidence>
<comment type="caution">
    <text evidence="1">The sequence shown here is derived from an EMBL/GenBank/DDBJ whole genome shotgun (WGS) entry which is preliminary data.</text>
</comment>
<reference evidence="1 2" key="1">
    <citation type="submission" date="2021-06" db="EMBL/GenBank/DDBJ databases">
        <authorList>
            <person name="Kallberg Y."/>
            <person name="Tangrot J."/>
            <person name="Rosling A."/>
        </authorList>
    </citation>
    <scope>NUCLEOTIDE SEQUENCE [LARGE SCALE GENOMIC DNA]</scope>
    <source>
        <strain evidence="1 2">120-4 pot B 10/14</strain>
    </source>
</reference>
<dbReference type="Proteomes" id="UP000789901">
    <property type="component" value="Unassembled WGS sequence"/>
</dbReference>
<gene>
    <name evidence="1" type="ORF">GMARGA_LOCUS7593</name>
</gene>
<keyword evidence="2" id="KW-1185">Reference proteome</keyword>
<sequence>MAEIDQFVLAKIYHIISIHNGISTQLKNKNSFILEHCCISHKLTLAAKDATNQHIIHLKIIEKNTGNPQFTVLNIIETCWLLLSNVIQNLHPILNSVIDALLEDSEENIVAKALYDIPAIITKFANATIESLEKRFPNRIQINAFYIFDPIALPINNSDFQNYGEDEIEILGNFYGQDKYVSGNLFSARLDSKNLKY</sequence>
<proteinExistence type="predicted"/>